<dbReference type="Proteomes" id="UP000479710">
    <property type="component" value="Unassembled WGS sequence"/>
</dbReference>
<name>A0A6G1F6J9_9ORYZ</name>
<dbReference type="Pfam" id="PF23635">
    <property type="entry name" value="Beta-prop_AT5G49610-like"/>
    <property type="match status" value="1"/>
</dbReference>
<dbReference type="PANTHER" id="PTHR33207">
    <property type="entry name" value="F-BOX DOMAIN CONTAINING PROTEIN-RELATED"/>
    <property type="match status" value="1"/>
</dbReference>
<evidence type="ECO:0000259" key="1">
    <source>
        <dbReference type="Pfam" id="PF23635"/>
    </source>
</evidence>
<proteinExistence type="predicted"/>
<dbReference type="EMBL" id="SPHZ02000001">
    <property type="protein sequence ID" value="KAF0932465.1"/>
    <property type="molecule type" value="Genomic_DNA"/>
</dbReference>
<comment type="caution">
    <text evidence="2">The sequence shown here is derived from an EMBL/GenBank/DDBJ whole genome shotgun (WGS) entry which is preliminary data.</text>
</comment>
<evidence type="ECO:0000313" key="2">
    <source>
        <dbReference type="EMBL" id="KAF0932465.1"/>
    </source>
</evidence>
<sequence>MSLRISHQDCHIIDCRNGRTLVEFSINGTSRYVVVNPLHPTHDFVLLRPQVPKLGGKGWIPNYNFYHERVFLSNNGTSIILVVLQNAKEIISAQVYSLQSGEWGISITATIELRGQTTQILNIFPPINGKLYIVIHSGCILVLELATGHFFAIELPGRVVDNLTLSCGDDSGLFLIHAKGLQLSIWHRKIINGDDTSDWLLVNEVCECEACDHLEGVSLVGSGDNAEFVFMRLTRSGALVSVNLRTKVEKIYEGVMYGNVFPLMMVWPAIFPMINEGNNQEQ</sequence>
<gene>
    <name evidence="2" type="ORF">E2562_010366</name>
</gene>
<protein>
    <recommendedName>
        <fullName evidence="1">F-box protein AT5G49610-like beta-propeller domain-containing protein</fullName>
    </recommendedName>
</protein>
<evidence type="ECO:0000313" key="3">
    <source>
        <dbReference type="Proteomes" id="UP000479710"/>
    </source>
</evidence>
<reference evidence="2 3" key="1">
    <citation type="submission" date="2019-11" db="EMBL/GenBank/DDBJ databases">
        <title>Whole genome sequence of Oryza granulata.</title>
        <authorList>
            <person name="Li W."/>
        </authorList>
    </citation>
    <scope>NUCLEOTIDE SEQUENCE [LARGE SCALE GENOMIC DNA]</scope>
    <source>
        <strain evidence="3">cv. Menghai</strain>
        <tissue evidence="2">Leaf</tissue>
    </source>
</reference>
<dbReference type="InterPro" id="IPR056594">
    <property type="entry name" value="AT5G49610-like_b-prop"/>
</dbReference>
<accession>A0A6G1F6J9</accession>
<organism evidence="2 3">
    <name type="scientific">Oryza meyeriana var. granulata</name>
    <dbReference type="NCBI Taxonomy" id="110450"/>
    <lineage>
        <taxon>Eukaryota</taxon>
        <taxon>Viridiplantae</taxon>
        <taxon>Streptophyta</taxon>
        <taxon>Embryophyta</taxon>
        <taxon>Tracheophyta</taxon>
        <taxon>Spermatophyta</taxon>
        <taxon>Magnoliopsida</taxon>
        <taxon>Liliopsida</taxon>
        <taxon>Poales</taxon>
        <taxon>Poaceae</taxon>
        <taxon>BOP clade</taxon>
        <taxon>Oryzoideae</taxon>
        <taxon>Oryzeae</taxon>
        <taxon>Oryzinae</taxon>
        <taxon>Oryza</taxon>
        <taxon>Oryza meyeriana</taxon>
    </lineage>
</organism>
<dbReference type="OrthoDB" id="695004at2759"/>
<feature type="domain" description="F-box protein AT5G49610-like beta-propeller" evidence="1">
    <location>
        <begin position="11"/>
        <end position="271"/>
    </location>
</feature>
<keyword evidence="3" id="KW-1185">Reference proteome</keyword>
<dbReference type="AlphaFoldDB" id="A0A6G1F6J9"/>